<name>A0A8H7U9A0_MORIS</name>
<evidence type="ECO:0000256" key="5">
    <source>
        <dbReference type="ARBA" id="ARBA00022801"/>
    </source>
</evidence>
<accession>A0A8H7U9A0</accession>
<dbReference type="OrthoDB" id="2020758at2759"/>
<dbReference type="InterPro" id="IPR018200">
    <property type="entry name" value="USP_CS"/>
</dbReference>
<evidence type="ECO:0000259" key="9">
    <source>
        <dbReference type="PROSITE" id="PS50235"/>
    </source>
</evidence>
<dbReference type="PROSITE" id="PS00973">
    <property type="entry name" value="USP_2"/>
    <property type="match status" value="1"/>
</dbReference>
<keyword evidence="3 7" id="KW-0645">Protease</keyword>
<proteinExistence type="inferred from homology"/>
<evidence type="ECO:0000256" key="4">
    <source>
        <dbReference type="ARBA" id="ARBA00022786"/>
    </source>
</evidence>
<dbReference type="GO" id="GO:0006508">
    <property type="term" value="P:proteolysis"/>
    <property type="evidence" value="ECO:0007669"/>
    <property type="project" value="UniProtKB-KW"/>
</dbReference>
<dbReference type="GO" id="GO:0004843">
    <property type="term" value="F:cysteine-type deubiquitinase activity"/>
    <property type="evidence" value="ECO:0007669"/>
    <property type="project" value="UniProtKB-UniRule"/>
</dbReference>
<evidence type="ECO:0000313" key="11">
    <source>
        <dbReference type="Proteomes" id="UP000654370"/>
    </source>
</evidence>
<feature type="compositionally biased region" description="Polar residues" evidence="8">
    <location>
        <begin position="517"/>
        <end position="534"/>
    </location>
</feature>
<feature type="domain" description="USP" evidence="9">
    <location>
        <begin position="23"/>
        <end position="440"/>
    </location>
</feature>
<evidence type="ECO:0000256" key="8">
    <source>
        <dbReference type="SAM" id="MobiDB-lite"/>
    </source>
</evidence>
<keyword evidence="5 7" id="KW-0378">Hydrolase</keyword>
<sequence>MLHAVDEKKVSTDLCLTRPLYISGLVNTGNSCFLNSVLQALSATESLYPFLNLIAHAKPSTPVTSSLLYTISLLSSPSRRRTCFRPRHIVRAMSNHRRVINREQQDAQELFQLLSSAVNEEERTVVQFDHSHGLSQVLLDSQSTKSPKFGTAQKHGAASNPLMGLSANRLSCLKCGFTEAIRHFTFDNIQLIPPSTVPSITLQQCLAKYTAMEFLKDANCRHCSIHATLNQLQKEKATLSLRTKQIKDRAEQRKAFDRIVKLDQQCRHLDDRIRNGRISEEYDYEDHIRITPTSSQGSSKQVMIAKPPKILCLHISRSAFHEFGGLQKNMCQIVFPEILDISAYCTTGVLNVHPDQPISQQQASSPNGKLLYRLKSTIVHYGSHSYGHFVAYRRLPCQCGCHDCASHDDVWLRVSDEKVDRVGLYDVLHANPYMLMYEAVTSEDEPIETPVETAVNEIVTEPEELPVEDPPVVFNYSYTSESAKALEAIEIANSLMSHDQTTDTEPSSTARRRKNNRSNSHQVENLASATVTVQ</sequence>
<organism evidence="10 11">
    <name type="scientific">Mortierella isabellina</name>
    <name type="common">Filamentous fungus</name>
    <name type="synonym">Umbelopsis isabellina</name>
    <dbReference type="NCBI Taxonomy" id="91625"/>
    <lineage>
        <taxon>Eukaryota</taxon>
        <taxon>Fungi</taxon>
        <taxon>Fungi incertae sedis</taxon>
        <taxon>Mucoromycota</taxon>
        <taxon>Mucoromycotina</taxon>
        <taxon>Umbelopsidomycetes</taxon>
        <taxon>Umbelopsidales</taxon>
        <taxon>Umbelopsidaceae</taxon>
        <taxon>Umbelopsis</taxon>
    </lineage>
</organism>
<dbReference type="InterPro" id="IPR038765">
    <property type="entry name" value="Papain-like_cys_pep_sf"/>
</dbReference>
<evidence type="ECO:0000256" key="6">
    <source>
        <dbReference type="ARBA" id="ARBA00022807"/>
    </source>
</evidence>
<feature type="compositionally biased region" description="Polar residues" evidence="8">
    <location>
        <begin position="496"/>
        <end position="509"/>
    </location>
</feature>
<dbReference type="Proteomes" id="UP000654370">
    <property type="component" value="Unassembled WGS sequence"/>
</dbReference>
<dbReference type="InterPro" id="IPR028889">
    <property type="entry name" value="USP"/>
</dbReference>
<dbReference type="InterPro" id="IPR001394">
    <property type="entry name" value="Peptidase_C19_UCH"/>
</dbReference>
<evidence type="ECO:0000313" key="10">
    <source>
        <dbReference type="EMBL" id="KAG2173152.1"/>
    </source>
</evidence>
<comment type="catalytic activity">
    <reaction evidence="1 7">
        <text>Thiol-dependent hydrolysis of ester, thioester, amide, peptide and isopeptide bonds formed by the C-terminal Gly of ubiquitin (a 76-residue protein attached to proteins as an intracellular targeting signal).</text>
        <dbReference type="EC" id="3.4.19.12"/>
    </reaction>
</comment>
<evidence type="ECO:0000256" key="2">
    <source>
        <dbReference type="ARBA" id="ARBA00009085"/>
    </source>
</evidence>
<dbReference type="GO" id="GO:0005634">
    <property type="term" value="C:nucleus"/>
    <property type="evidence" value="ECO:0007669"/>
    <property type="project" value="TreeGrafter"/>
</dbReference>
<keyword evidence="6 7" id="KW-0788">Thiol protease</keyword>
<comment type="caution">
    <text evidence="10">The sequence shown here is derived from an EMBL/GenBank/DDBJ whole genome shotgun (WGS) entry which is preliminary data.</text>
</comment>
<gene>
    <name evidence="10" type="ORF">INT43_004525</name>
</gene>
<dbReference type="EMBL" id="JAEPQZ010000015">
    <property type="protein sequence ID" value="KAG2173152.1"/>
    <property type="molecule type" value="Genomic_DNA"/>
</dbReference>
<keyword evidence="11" id="KW-1185">Reference proteome</keyword>
<dbReference type="Pfam" id="PF00443">
    <property type="entry name" value="UCH"/>
    <property type="match status" value="1"/>
</dbReference>
<feature type="region of interest" description="Disordered" evidence="8">
    <location>
        <begin position="496"/>
        <end position="534"/>
    </location>
</feature>
<dbReference type="GO" id="GO:0005829">
    <property type="term" value="C:cytosol"/>
    <property type="evidence" value="ECO:0007669"/>
    <property type="project" value="TreeGrafter"/>
</dbReference>
<evidence type="ECO:0000256" key="3">
    <source>
        <dbReference type="ARBA" id="ARBA00022670"/>
    </source>
</evidence>
<dbReference type="Gene3D" id="3.90.70.10">
    <property type="entry name" value="Cysteine proteinases"/>
    <property type="match status" value="1"/>
</dbReference>
<dbReference type="AlphaFoldDB" id="A0A8H7U9A0"/>
<dbReference type="CDD" id="cd02662">
    <property type="entry name" value="Peptidase_C19F"/>
    <property type="match status" value="1"/>
</dbReference>
<dbReference type="PROSITE" id="PS00972">
    <property type="entry name" value="USP_1"/>
    <property type="match status" value="1"/>
</dbReference>
<dbReference type="InterPro" id="IPR050164">
    <property type="entry name" value="Peptidase_C19"/>
</dbReference>
<keyword evidence="4 7" id="KW-0833">Ubl conjugation pathway</keyword>
<evidence type="ECO:0000256" key="1">
    <source>
        <dbReference type="ARBA" id="ARBA00000707"/>
    </source>
</evidence>
<comment type="similarity">
    <text evidence="2 7">Belongs to the peptidase C19 family.</text>
</comment>
<dbReference type="EC" id="3.4.19.12" evidence="7"/>
<dbReference type="SUPFAM" id="SSF54001">
    <property type="entry name" value="Cysteine proteinases"/>
    <property type="match status" value="1"/>
</dbReference>
<protein>
    <recommendedName>
        <fullName evidence="7">Ubiquitin carboxyl-terminal hydrolase</fullName>
        <ecNumber evidence="7">3.4.19.12</ecNumber>
    </recommendedName>
</protein>
<reference evidence="10" key="1">
    <citation type="submission" date="2020-12" db="EMBL/GenBank/DDBJ databases">
        <title>Metabolic potential, ecology and presence of endohyphal bacteria is reflected in genomic diversity of Mucoromycotina.</title>
        <authorList>
            <person name="Muszewska A."/>
            <person name="Okrasinska A."/>
            <person name="Steczkiewicz K."/>
            <person name="Drgas O."/>
            <person name="Orlowska M."/>
            <person name="Perlinska-Lenart U."/>
            <person name="Aleksandrzak-Piekarczyk T."/>
            <person name="Szatraj K."/>
            <person name="Zielenkiewicz U."/>
            <person name="Pilsyk S."/>
            <person name="Malc E."/>
            <person name="Mieczkowski P."/>
            <person name="Kruszewska J.S."/>
            <person name="Biernat P."/>
            <person name="Pawlowska J."/>
        </authorList>
    </citation>
    <scope>NUCLEOTIDE SEQUENCE</scope>
    <source>
        <strain evidence="10">WA0000067209</strain>
    </source>
</reference>
<dbReference type="PROSITE" id="PS50235">
    <property type="entry name" value="USP_3"/>
    <property type="match status" value="1"/>
</dbReference>
<dbReference type="GO" id="GO:0016579">
    <property type="term" value="P:protein deubiquitination"/>
    <property type="evidence" value="ECO:0007669"/>
    <property type="project" value="InterPro"/>
</dbReference>
<dbReference type="PANTHER" id="PTHR24006:SF888">
    <property type="entry name" value="UBIQUITIN CARBOXYL-TERMINAL HYDROLASE 30"/>
    <property type="match status" value="1"/>
</dbReference>
<evidence type="ECO:0000256" key="7">
    <source>
        <dbReference type="RuleBase" id="RU366025"/>
    </source>
</evidence>
<dbReference type="PANTHER" id="PTHR24006">
    <property type="entry name" value="UBIQUITIN CARBOXYL-TERMINAL HYDROLASE"/>
    <property type="match status" value="1"/>
</dbReference>